<organism evidence="5 6">
    <name type="scientific">Rhipicephalus microplus</name>
    <name type="common">Cattle tick</name>
    <name type="synonym">Boophilus microplus</name>
    <dbReference type="NCBI Taxonomy" id="6941"/>
    <lineage>
        <taxon>Eukaryota</taxon>
        <taxon>Metazoa</taxon>
        <taxon>Ecdysozoa</taxon>
        <taxon>Arthropoda</taxon>
        <taxon>Chelicerata</taxon>
        <taxon>Arachnida</taxon>
        <taxon>Acari</taxon>
        <taxon>Parasitiformes</taxon>
        <taxon>Ixodida</taxon>
        <taxon>Ixodoidea</taxon>
        <taxon>Ixodidae</taxon>
        <taxon>Rhipicephalinae</taxon>
        <taxon>Rhipicephalus</taxon>
        <taxon>Boophilus</taxon>
    </lineage>
</organism>
<dbReference type="PANTHER" id="PTHR11783">
    <property type="entry name" value="SULFOTRANSFERASE SULT"/>
    <property type="match status" value="1"/>
</dbReference>
<comment type="caution">
    <text evidence="5">The sequence shown here is derived from an EMBL/GenBank/DDBJ whole genome shotgun (WGS) entry which is preliminary data.</text>
</comment>
<gene>
    <name evidence="5" type="ORF">HPB51_000296</name>
</gene>
<name>A0A9J6DXQ6_RHIMP</name>
<evidence type="ECO:0000256" key="3">
    <source>
        <dbReference type="SAM" id="Phobius"/>
    </source>
</evidence>
<keyword evidence="2" id="KW-0808">Transferase</keyword>
<protein>
    <recommendedName>
        <fullName evidence="4">Sulfotransferase domain-containing protein</fullName>
    </recommendedName>
</protein>
<keyword evidence="3" id="KW-0472">Membrane</keyword>
<proteinExistence type="inferred from homology"/>
<dbReference type="Gene3D" id="3.40.50.300">
    <property type="entry name" value="P-loop containing nucleotide triphosphate hydrolases"/>
    <property type="match status" value="2"/>
</dbReference>
<evidence type="ECO:0000256" key="1">
    <source>
        <dbReference type="ARBA" id="ARBA00005771"/>
    </source>
</evidence>
<dbReference type="SUPFAM" id="SSF52540">
    <property type="entry name" value="P-loop containing nucleoside triphosphate hydrolases"/>
    <property type="match status" value="2"/>
</dbReference>
<reference evidence="5" key="1">
    <citation type="journal article" date="2020" name="Cell">
        <title>Large-Scale Comparative Analyses of Tick Genomes Elucidate Their Genetic Diversity and Vector Capacities.</title>
        <authorList>
            <consortium name="Tick Genome and Microbiome Consortium (TIGMIC)"/>
            <person name="Jia N."/>
            <person name="Wang J."/>
            <person name="Shi W."/>
            <person name="Du L."/>
            <person name="Sun Y."/>
            <person name="Zhan W."/>
            <person name="Jiang J.F."/>
            <person name="Wang Q."/>
            <person name="Zhang B."/>
            <person name="Ji P."/>
            <person name="Bell-Sakyi L."/>
            <person name="Cui X.M."/>
            <person name="Yuan T.T."/>
            <person name="Jiang B.G."/>
            <person name="Yang W.F."/>
            <person name="Lam T.T."/>
            <person name="Chang Q.C."/>
            <person name="Ding S.J."/>
            <person name="Wang X.J."/>
            <person name="Zhu J.G."/>
            <person name="Ruan X.D."/>
            <person name="Zhao L."/>
            <person name="Wei J.T."/>
            <person name="Ye R.Z."/>
            <person name="Que T.C."/>
            <person name="Du C.H."/>
            <person name="Zhou Y.H."/>
            <person name="Cheng J.X."/>
            <person name="Dai P.F."/>
            <person name="Guo W.B."/>
            <person name="Han X.H."/>
            <person name="Huang E.J."/>
            <person name="Li L.F."/>
            <person name="Wei W."/>
            <person name="Gao Y.C."/>
            <person name="Liu J.Z."/>
            <person name="Shao H.Z."/>
            <person name="Wang X."/>
            <person name="Wang C.C."/>
            <person name="Yang T.C."/>
            <person name="Huo Q.B."/>
            <person name="Li W."/>
            <person name="Chen H.Y."/>
            <person name="Chen S.E."/>
            <person name="Zhou L.G."/>
            <person name="Ni X.B."/>
            <person name="Tian J.H."/>
            <person name="Sheng Y."/>
            <person name="Liu T."/>
            <person name="Pan Y.S."/>
            <person name="Xia L.Y."/>
            <person name="Li J."/>
            <person name="Zhao F."/>
            <person name="Cao W.C."/>
        </authorList>
    </citation>
    <scope>NUCLEOTIDE SEQUENCE</scope>
    <source>
        <strain evidence="5">Rmic-2018</strain>
    </source>
</reference>
<evidence type="ECO:0000259" key="4">
    <source>
        <dbReference type="Pfam" id="PF00685"/>
    </source>
</evidence>
<feature type="domain" description="Sulfotransferase" evidence="4">
    <location>
        <begin position="17"/>
        <end position="280"/>
    </location>
</feature>
<dbReference type="VEuPathDB" id="VectorBase:LOC119167202"/>
<keyword evidence="3" id="KW-0812">Transmembrane</keyword>
<evidence type="ECO:0000313" key="5">
    <source>
        <dbReference type="EMBL" id="KAH8026941.1"/>
    </source>
</evidence>
<comment type="similarity">
    <text evidence="1">Belongs to the sulfotransferase 1 family.</text>
</comment>
<keyword evidence="6" id="KW-1185">Reference proteome</keyword>
<feature type="domain" description="Sulfotransferase" evidence="4">
    <location>
        <begin position="319"/>
        <end position="591"/>
    </location>
</feature>
<dbReference type="VEuPathDB" id="VectorBase:LOC119168004"/>
<dbReference type="InterPro" id="IPR027417">
    <property type="entry name" value="P-loop_NTPase"/>
</dbReference>
<dbReference type="Pfam" id="PF00685">
    <property type="entry name" value="Sulfotransfer_1"/>
    <property type="match status" value="2"/>
</dbReference>
<dbReference type="EMBL" id="JABSTU010000006">
    <property type="protein sequence ID" value="KAH8026941.1"/>
    <property type="molecule type" value="Genomic_DNA"/>
</dbReference>
<dbReference type="GO" id="GO:0008146">
    <property type="term" value="F:sulfotransferase activity"/>
    <property type="evidence" value="ECO:0007669"/>
    <property type="project" value="InterPro"/>
</dbReference>
<dbReference type="AlphaFoldDB" id="A0A9J6DXQ6"/>
<keyword evidence="3" id="KW-1133">Transmembrane helix</keyword>
<sequence>MFTERSIKSAMSYRPRDDDVFVVSYPKCGNTWLRKIVSVVLNCGQSLGKSGATEELSTYLDFVGADGVRSTPRPACLKTHLPFDKLPYSPKAKYIYITRNPYDCCVSFYYHTRRLPTYRFQDGTFDQFFNMFVEGKVDYGDYFDNLLSWYTHRDCPNLLFITYEQLKKDTAGWVQKIANFLGEEQYGERIQKHPELLERVLASVSVENMKSLNSAQRCWTGLFESVPAQVRQELTNELKVTFGDIWDVPDNGGFVRKGLVGDWKSHFNAEQIKIMQDRIALKTCGTDCPDVYHVVDGVHLSRLFTERSIRSAMSYGPRDDDVFVVSYPKCGSTWLQQIVNAVLKSDDDSSGESAGAGSQELPAFLDLVGAAGALSTPRPGCLKTHLPYGKHPYSPEAKYIYITRNPYDCCVSFYYHTRRLPTYRFQEGTFDQFFNMFVEGKVDYGDYFDHLLSWYAHRGDPNVLFITYEQLKRDTAGCVLKTADFLGKDKYGEKFRKNPKLLGQVLAQTSVENMKSLNSKMKNWTGLIESVPANAREELRKELKGIFGDIWDVPGNAGFIRKGLVGDWKNHFSPEQIGRMKDHIESKTRGSDLQRRCRSQPELEICIQSTITCCVWVLFCVAVLIVHMVDLSRCGWIARRFPLCIFTILGSNRQNGSIIKNALHT</sequence>
<dbReference type="InterPro" id="IPR000863">
    <property type="entry name" value="Sulfotransferase_dom"/>
</dbReference>
<feature type="transmembrane region" description="Helical" evidence="3">
    <location>
        <begin position="607"/>
        <end position="629"/>
    </location>
</feature>
<reference evidence="5" key="2">
    <citation type="submission" date="2021-09" db="EMBL/GenBank/DDBJ databases">
        <authorList>
            <person name="Jia N."/>
            <person name="Wang J."/>
            <person name="Shi W."/>
            <person name="Du L."/>
            <person name="Sun Y."/>
            <person name="Zhan W."/>
            <person name="Jiang J."/>
            <person name="Wang Q."/>
            <person name="Zhang B."/>
            <person name="Ji P."/>
            <person name="Sakyi L.B."/>
            <person name="Cui X."/>
            <person name="Yuan T."/>
            <person name="Jiang B."/>
            <person name="Yang W."/>
            <person name="Lam T.T.-Y."/>
            <person name="Chang Q."/>
            <person name="Ding S."/>
            <person name="Wang X."/>
            <person name="Zhu J."/>
            <person name="Ruan X."/>
            <person name="Zhao L."/>
            <person name="Wei J."/>
            <person name="Que T."/>
            <person name="Du C."/>
            <person name="Cheng J."/>
            <person name="Dai P."/>
            <person name="Han X."/>
            <person name="Huang E."/>
            <person name="Gao Y."/>
            <person name="Liu J."/>
            <person name="Shao H."/>
            <person name="Ye R."/>
            <person name="Li L."/>
            <person name="Wei W."/>
            <person name="Wang X."/>
            <person name="Wang C."/>
            <person name="Huo Q."/>
            <person name="Li W."/>
            <person name="Guo W."/>
            <person name="Chen H."/>
            <person name="Chen S."/>
            <person name="Zhou L."/>
            <person name="Zhou L."/>
            <person name="Ni X."/>
            <person name="Tian J."/>
            <person name="Zhou Y."/>
            <person name="Sheng Y."/>
            <person name="Liu T."/>
            <person name="Pan Y."/>
            <person name="Xia L."/>
            <person name="Li J."/>
            <person name="Zhao F."/>
            <person name="Cao W."/>
        </authorList>
    </citation>
    <scope>NUCLEOTIDE SEQUENCE</scope>
    <source>
        <strain evidence="5">Rmic-2018</strain>
        <tissue evidence="5">Larvae</tissue>
    </source>
</reference>
<accession>A0A9J6DXQ6</accession>
<evidence type="ECO:0000256" key="2">
    <source>
        <dbReference type="ARBA" id="ARBA00022679"/>
    </source>
</evidence>
<evidence type="ECO:0000313" key="6">
    <source>
        <dbReference type="Proteomes" id="UP000821866"/>
    </source>
</evidence>
<dbReference type="Proteomes" id="UP000821866">
    <property type="component" value="Chromosome 4"/>
</dbReference>